<reference evidence="1" key="1">
    <citation type="submission" date="2024-04" db="UniProtKB">
        <authorList>
            <consortium name="EnsemblMetazoa"/>
        </authorList>
    </citation>
    <scope>IDENTIFICATION</scope>
    <source>
        <strain evidence="1">EBRO</strain>
    </source>
</reference>
<organism evidence="1 2">
    <name type="scientific">Anopheles atroparvus</name>
    <name type="common">European mosquito</name>
    <dbReference type="NCBI Taxonomy" id="41427"/>
    <lineage>
        <taxon>Eukaryota</taxon>
        <taxon>Metazoa</taxon>
        <taxon>Ecdysozoa</taxon>
        <taxon>Arthropoda</taxon>
        <taxon>Hexapoda</taxon>
        <taxon>Insecta</taxon>
        <taxon>Pterygota</taxon>
        <taxon>Neoptera</taxon>
        <taxon>Endopterygota</taxon>
        <taxon>Diptera</taxon>
        <taxon>Nematocera</taxon>
        <taxon>Culicoidea</taxon>
        <taxon>Culicidae</taxon>
        <taxon>Anophelinae</taxon>
        <taxon>Anopheles</taxon>
    </lineage>
</organism>
<dbReference type="Proteomes" id="UP000075880">
    <property type="component" value="Unassembled WGS sequence"/>
</dbReference>
<name>A0AAG5DRI3_ANOAO</name>
<keyword evidence="2" id="KW-1185">Reference proteome</keyword>
<dbReference type="AlphaFoldDB" id="A0AAG5DRI3"/>
<accession>A0AAG5DRI3</accession>
<sequence length="99" mass="11223">SDLVLPDSEDNPRDTRYPQAKRRCNRAGHIDRWLLVFPFATLRRQCFQLGPDVPDRPYDIAKRSSITHSCDKNVASVTDSVGIACHLHVKIQNPLIVSI</sequence>
<evidence type="ECO:0000313" key="1">
    <source>
        <dbReference type="EnsemblMetazoa" id="ENSAATROPP013751"/>
    </source>
</evidence>
<protein>
    <submittedName>
        <fullName evidence="1">Uncharacterized protein</fullName>
    </submittedName>
</protein>
<proteinExistence type="predicted"/>
<dbReference type="EnsemblMetazoa" id="ENSAATROPT015309">
    <property type="protein sequence ID" value="ENSAATROPP013751"/>
    <property type="gene ID" value="ENSAATROPG012465"/>
</dbReference>
<evidence type="ECO:0000313" key="2">
    <source>
        <dbReference type="Proteomes" id="UP000075880"/>
    </source>
</evidence>